<dbReference type="SMART" id="SM00422">
    <property type="entry name" value="HTH_MERR"/>
    <property type="match status" value="1"/>
</dbReference>
<dbReference type="RefSeq" id="WP_187302782.1">
    <property type="nucleotide sequence ID" value="NZ_CBCTQH010000009.1"/>
</dbReference>
<dbReference type="GO" id="GO:0003677">
    <property type="term" value="F:DNA binding"/>
    <property type="evidence" value="ECO:0007669"/>
    <property type="project" value="UniProtKB-KW"/>
</dbReference>
<accession>A0A923NPD0</accession>
<dbReference type="GO" id="GO:0003700">
    <property type="term" value="F:DNA-binding transcription factor activity"/>
    <property type="evidence" value="ECO:0007669"/>
    <property type="project" value="InterPro"/>
</dbReference>
<keyword evidence="4" id="KW-1185">Reference proteome</keyword>
<dbReference type="PANTHER" id="PTHR30204:SF96">
    <property type="entry name" value="CHROMOSOME-ANCHORING PROTEIN RACA"/>
    <property type="match status" value="1"/>
</dbReference>
<dbReference type="Gene3D" id="3.20.80.10">
    <property type="entry name" value="Regulatory factor, effector binding domain"/>
    <property type="match status" value="1"/>
</dbReference>
<name>A0A923NPD0_9FIRM</name>
<organism evidence="3 4">
    <name type="scientific">Zhenpiania hominis</name>
    <dbReference type="NCBI Taxonomy" id="2763644"/>
    <lineage>
        <taxon>Bacteria</taxon>
        <taxon>Bacillati</taxon>
        <taxon>Bacillota</taxon>
        <taxon>Clostridia</taxon>
        <taxon>Peptostreptococcales</taxon>
        <taxon>Anaerovoracaceae</taxon>
        <taxon>Zhenpiania</taxon>
    </lineage>
</organism>
<keyword evidence="1" id="KW-0238">DNA-binding</keyword>
<dbReference type="PROSITE" id="PS50937">
    <property type="entry name" value="HTH_MERR_2"/>
    <property type="match status" value="1"/>
</dbReference>
<dbReference type="InterPro" id="IPR011256">
    <property type="entry name" value="Reg_factor_effector_dom_sf"/>
</dbReference>
<dbReference type="InterPro" id="IPR029442">
    <property type="entry name" value="GyrI-like"/>
</dbReference>
<dbReference type="SUPFAM" id="SSF46955">
    <property type="entry name" value="Putative DNA-binding domain"/>
    <property type="match status" value="1"/>
</dbReference>
<sequence>MNDEQLYTIGEVSKICNVSRKALRFYDKIGIIRPDKISEENGYRFYSRETLLFVPVIKYFKQMGFKLEEMREFLKGSSYSAHEKGFREKIAELKKQEEEIHTAYTSVQDWYDLIVEAESVIENQVTEVSVKYSDALTTCYLEQDFNYNYMDSIININWTNYLEEIGKAITGPVILWFPNCREKMQGKPTKARILQKIISDCGNNPVMTLGGCMVASCYHIGPHETIRETYDKVFRWTQEHGYRCGEDSTERYVTDYWTTRKSENFVTEVIIKVTRN</sequence>
<dbReference type="InterPro" id="IPR000551">
    <property type="entry name" value="MerR-type_HTH_dom"/>
</dbReference>
<evidence type="ECO:0000313" key="3">
    <source>
        <dbReference type="EMBL" id="MBC6679673.1"/>
    </source>
</evidence>
<feature type="domain" description="HTH merR-type" evidence="2">
    <location>
        <begin position="6"/>
        <end position="76"/>
    </location>
</feature>
<gene>
    <name evidence="3" type="ORF">H9L42_07520</name>
</gene>
<dbReference type="Pfam" id="PF13411">
    <property type="entry name" value="MerR_1"/>
    <property type="match status" value="1"/>
</dbReference>
<dbReference type="SUPFAM" id="SSF55136">
    <property type="entry name" value="Probable bacterial effector-binding domain"/>
    <property type="match status" value="1"/>
</dbReference>
<dbReference type="Proteomes" id="UP000602647">
    <property type="component" value="Unassembled WGS sequence"/>
</dbReference>
<dbReference type="Gene3D" id="1.10.1660.10">
    <property type="match status" value="1"/>
</dbReference>
<dbReference type="PANTHER" id="PTHR30204">
    <property type="entry name" value="REDOX-CYCLING DRUG-SENSING TRANSCRIPTIONAL ACTIVATOR SOXR"/>
    <property type="match status" value="1"/>
</dbReference>
<dbReference type="EMBL" id="JACRYT010000006">
    <property type="protein sequence ID" value="MBC6679673.1"/>
    <property type="molecule type" value="Genomic_DNA"/>
</dbReference>
<evidence type="ECO:0000259" key="2">
    <source>
        <dbReference type="PROSITE" id="PS50937"/>
    </source>
</evidence>
<comment type="caution">
    <text evidence="3">The sequence shown here is derived from an EMBL/GenBank/DDBJ whole genome shotgun (WGS) entry which is preliminary data.</text>
</comment>
<protein>
    <submittedName>
        <fullName evidence="3">MerR family transcriptional regulator</fullName>
    </submittedName>
</protein>
<evidence type="ECO:0000313" key="4">
    <source>
        <dbReference type="Proteomes" id="UP000602647"/>
    </source>
</evidence>
<dbReference type="CDD" id="cd01107">
    <property type="entry name" value="HTH_BmrR"/>
    <property type="match status" value="1"/>
</dbReference>
<dbReference type="Pfam" id="PF06445">
    <property type="entry name" value="GyrI-like"/>
    <property type="match status" value="1"/>
</dbReference>
<reference evidence="3" key="1">
    <citation type="submission" date="2020-08" db="EMBL/GenBank/DDBJ databases">
        <title>Genome public.</title>
        <authorList>
            <person name="Liu C."/>
            <person name="Sun Q."/>
        </authorList>
    </citation>
    <scope>NUCLEOTIDE SEQUENCE</scope>
    <source>
        <strain evidence="3">BX12</strain>
    </source>
</reference>
<evidence type="ECO:0000256" key="1">
    <source>
        <dbReference type="ARBA" id="ARBA00023125"/>
    </source>
</evidence>
<dbReference type="PROSITE" id="PS00552">
    <property type="entry name" value="HTH_MERR_1"/>
    <property type="match status" value="1"/>
</dbReference>
<proteinExistence type="predicted"/>
<dbReference type="AlphaFoldDB" id="A0A923NPD0"/>
<dbReference type="InterPro" id="IPR047057">
    <property type="entry name" value="MerR_fam"/>
</dbReference>
<dbReference type="InterPro" id="IPR009061">
    <property type="entry name" value="DNA-bd_dom_put_sf"/>
</dbReference>